<organism evidence="1 2">
    <name type="scientific">Macleaya cordata</name>
    <name type="common">Five-seeded plume-poppy</name>
    <name type="synonym">Bocconia cordata</name>
    <dbReference type="NCBI Taxonomy" id="56857"/>
    <lineage>
        <taxon>Eukaryota</taxon>
        <taxon>Viridiplantae</taxon>
        <taxon>Streptophyta</taxon>
        <taxon>Embryophyta</taxon>
        <taxon>Tracheophyta</taxon>
        <taxon>Spermatophyta</taxon>
        <taxon>Magnoliopsida</taxon>
        <taxon>Ranunculales</taxon>
        <taxon>Papaveraceae</taxon>
        <taxon>Papaveroideae</taxon>
        <taxon>Macleaya</taxon>
    </lineage>
</organism>
<gene>
    <name evidence="1" type="ORF">BVC80_1729g2</name>
</gene>
<accession>A0A200QC98</accession>
<dbReference type="InParanoid" id="A0A200QC98"/>
<comment type="caution">
    <text evidence="1">The sequence shown here is derived from an EMBL/GenBank/DDBJ whole genome shotgun (WGS) entry which is preliminary data.</text>
</comment>
<keyword evidence="2" id="KW-1185">Reference proteome</keyword>
<dbReference type="AlphaFoldDB" id="A0A200QC98"/>
<protein>
    <submittedName>
        <fullName evidence="1">Uncharacterized protein</fullName>
    </submittedName>
</protein>
<proteinExistence type="predicted"/>
<name>A0A200QC98_MACCD</name>
<dbReference type="Proteomes" id="UP000195402">
    <property type="component" value="Unassembled WGS sequence"/>
</dbReference>
<sequence>MPIEWSGCGIGGKMKVTVVVLRGFSKRKKFRKKKGLWCDGGGDGDGRRSLLATKRVLELRCITRVVGCCLS</sequence>
<dbReference type="EMBL" id="MVGT01002363">
    <property type="protein sequence ID" value="OVA08060.1"/>
    <property type="molecule type" value="Genomic_DNA"/>
</dbReference>
<evidence type="ECO:0000313" key="2">
    <source>
        <dbReference type="Proteomes" id="UP000195402"/>
    </source>
</evidence>
<reference evidence="1 2" key="1">
    <citation type="journal article" date="2017" name="Mol. Plant">
        <title>The Genome of Medicinal Plant Macleaya cordata Provides New Insights into Benzylisoquinoline Alkaloids Metabolism.</title>
        <authorList>
            <person name="Liu X."/>
            <person name="Liu Y."/>
            <person name="Huang P."/>
            <person name="Ma Y."/>
            <person name="Qing Z."/>
            <person name="Tang Q."/>
            <person name="Cao H."/>
            <person name="Cheng P."/>
            <person name="Zheng Y."/>
            <person name="Yuan Z."/>
            <person name="Zhou Y."/>
            <person name="Liu J."/>
            <person name="Tang Z."/>
            <person name="Zhuo Y."/>
            <person name="Zhang Y."/>
            <person name="Yu L."/>
            <person name="Huang J."/>
            <person name="Yang P."/>
            <person name="Peng Q."/>
            <person name="Zhang J."/>
            <person name="Jiang W."/>
            <person name="Zhang Z."/>
            <person name="Lin K."/>
            <person name="Ro D.K."/>
            <person name="Chen X."/>
            <person name="Xiong X."/>
            <person name="Shang Y."/>
            <person name="Huang S."/>
            <person name="Zeng J."/>
        </authorList>
    </citation>
    <scope>NUCLEOTIDE SEQUENCE [LARGE SCALE GENOMIC DNA]</scope>
    <source>
        <strain evidence="2">cv. BLH2017</strain>
        <tissue evidence="1">Root</tissue>
    </source>
</reference>
<evidence type="ECO:0000313" key="1">
    <source>
        <dbReference type="EMBL" id="OVA08060.1"/>
    </source>
</evidence>